<accession>A0A6G1WUL8</accession>
<dbReference type="EMBL" id="WISB01000205">
    <property type="protein sequence ID" value="MQW73439.1"/>
    <property type="molecule type" value="Genomic_DNA"/>
</dbReference>
<protein>
    <submittedName>
        <fullName evidence="1">Uncharacterized protein</fullName>
    </submittedName>
</protein>
<dbReference type="RefSeq" id="WP_127581161.1">
    <property type="nucleotide sequence ID" value="NZ_RPJL01000032.1"/>
</dbReference>
<sequence>MYEPEIDWSQAPREALWWAIDGDGHAHWFTAPKPFTSFWFTDVAEAPIFGFRGDWKKSLRPRPQEQE</sequence>
<dbReference type="AlphaFoldDB" id="A0A6G1WUL8"/>
<proteinExistence type="predicted"/>
<name>A0A6G1WUL8_9HYPH</name>
<evidence type="ECO:0000313" key="1">
    <source>
        <dbReference type="EMBL" id="MQW73439.1"/>
    </source>
</evidence>
<organism evidence="1">
    <name type="scientific">Sinorhizobium medicae</name>
    <dbReference type="NCBI Taxonomy" id="110321"/>
    <lineage>
        <taxon>Bacteria</taxon>
        <taxon>Pseudomonadati</taxon>
        <taxon>Pseudomonadota</taxon>
        <taxon>Alphaproteobacteria</taxon>
        <taxon>Hyphomicrobiales</taxon>
        <taxon>Rhizobiaceae</taxon>
        <taxon>Sinorhizobium/Ensifer group</taxon>
        <taxon>Sinorhizobium</taxon>
    </lineage>
</organism>
<comment type="caution">
    <text evidence="1">The sequence shown here is derived from an EMBL/GenBank/DDBJ whole genome shotgun (WGS) entry which is preliminary data.</text>
</comment>
<gene>
    <name evidence="1" type="ORF">GHJ91_31410</name>
</gene>
<reference evidence="1" key="1">
    <citation type="journal article" date="2013" name="Genome Biol.">
        <title>Comparative genomics of the core and accessory genomes of 48 Sinorhizobium strains comprising five genospecies.</title>
        <authorList>
            <person name="Sugawara M."/>
            <person name="Epstein B."/>
            <person name="Badgley B.D."/>
            <person name="Unno T."/>
            <person name="Xu L."/>
            <person name="Reese J."/>
            <person name="Gyaneshwar P."/>
            <person name="Denny R."/>
            <person name="Mudge J."/>
            <person name="Bharti A.K."/>
            <person name="Farmer A.D."/>
            <person name="May G.D."/>
            <person name="Woodward J.E."/>
            <person name="Medigue C."/>
            <person name="Vallenet D."/>
            <person name="Lajus A."/>
            <person name="Rouy Z."/>
            <person name="Martinez-Vaz B."/>
            <person name="Tiffin P."/>
            <person name="Young N.D."/>
            <person name="Sadowsky M.J."/>
        </authorList>
    </citation>
    <scope>NUCLEOTIDE SEQUENCE</scope>
    <source>
        <strain evidence="1">M1</strain>
    </source>
</reference>